<dbReference type="Proteomes" id="UP000635996">
    <property type="component" value="Unassembled WGS sequence"/>
</dbReference>
<proteinExistence type="predicted"/>
<keyword evidence="2" id="KW-1185">Reference proteome</keyword>
<accession>A0ABX0YX81</accession>
<sequence length="180" mass="20327">MTDEGTHLGPLAPVGSGWGFGNATRPGSHWVELRPDGLCHHQPDDEDLLIPWHRIMTYMTGIGIDWNGFGRWSSHQTLPVTLRPKAVHRPGGWLVMTVRHPYEDVRLRFDRHPRQYGLVDAARLEELLGQLSERDRLSLLGDPDWLGRVVTRLTAGDPRPSYRVLCKEVTEAIEAADAAR</sequence>
<evidence type="ECO:0000313" key="1">
    <source>
        <dbReference type="EMBL" id="NJP17216.1"/>
    </source>
</evidence>
<name>A0ABX0YX81_STRTL</name>
<protein>
    <submittedName>
        <fullName evidence="1">Uncharacterized protein</fullName>
    </submittedName>
</protein>
<gene>
    <name evidence="1" type="ORF">HCJ95_23805</name>
</gene>
<comment type="caution">
    <text evidence="1">The sequence shown here is derived from an EMBL/GenBank/DDBJ whole genome shotgun (WGS) entry which is preliminary data.</text>
</comment>
<dbReference type="EMBL" id="JAATEL010000036">
    <property type="protein sequence ID" value="NJP17216.1"/>
    <property type="molecule type" value="Genomic_DNA"/>
</dbReference>
<evidence type="ECO:0000313" key="2">
    <source>
        <dbReference type="Proteomes" id="UP000635996"/>
    </source>
</evidence>
<reference evidence="1 2" key="1">
    <citation type="submission" date="2020-03" db="EMBL/GenBank/DDBJ databases">
        <title>WGS of actinomycetes isolated from Thailand.</title>
        <authorList>
            <person name="Thawai C."/>
        </authorList>
    </citation>
    <scope>NUCLEOTIDE SEQUENCE [LARGE SCALE GENOMIC DNA]</scope>
    <source>
        <strain evidence="1 2">NBRC 13905</strain>
    </source>
</reference>
<organism evidence="1 2">
    <name type="scientific">Streptomyces thermoviolaceus subsp. thermoviolaceus</name>
    <dbReference type="NCBI Taxonomy" id="66860"/>
    <lineage>
        <taxon>Bacteria</taxon>
        <taxon>Bacillati</taxon>
        <taxon>Actinomycetota</taxon>
        <taxon>Actinomycetes</taxon>
        <taxon>Kitasatosporales</taxon>
        <taxon>Streptomycetaceae</taxon>
        <taxon>Streptomyces</taxon>
    </lineage>
</organism>
<dbReference type="RefSeq" id="WP_125500535.1">
    <property type="nucleotide sequence ID" value="NZ_BMVZ01000022.1"/>
</dbReference>